<feature type="region of interest" description="Disordered" evidence="1">
    <location>
        <begin position="1"/>
        <end position="74"/>
    </location>
</feature>
<accession>A0A167K5B4</accession>
<name>A0A167K5B4_CALVF</name>
<dbReference type="EMBL" id="KV417296">
    <property type="protein sequence ID" value="KZO94273.1"/>
    <property type="molecule type" value="Genomic_DNA"/>
</dbReference>
<dbReference type="Proteomes" id="UP000076738">
    <property type="component" value="Unassembled WGS sequence"/>
</dbReference>
<dbReference type="AlphaFoldDB" id="A0A167K5B4"/>
<keyword evidence="3" id="KW-1185">Reference proteome</keyword>
<gene>
    <name evidence="2" type="ORF">CALVIDRAFT_529017</name>
</gene>
<dbReference type="OrthoDB" id="10385951at2759"/>
<feature type="region of interest" description="Disordered" evidence="1">
    <location>
        <begin position="779"/>
        <end position="814"/>
    </location>
</feature>
<organism evidence="2 3">
    <name type="scientific">Calocera viscosa (strain TUFC12733)</name>
    <dbReference type="NCBI Taxonomy" id="1330018"/>
    <lineage>
        <taxon>Eukaryota</taxon>
        <taxon>Fungi</taxon>
        <taxon>Dikarya</taxon>
        <taxon>Basidiomycota</taxon>
        <taxon>Agaricomycotina</taxon>
        <taxon>Dacrymycetes</taxon>
        <taxon>Dacrymycetales</taxon>
        <taxon>Dacrymycetaceae</taxon>
        <taxon>Calocera</taxon>
    </lineage>
</organism>
<feature type="compositionally biased region" description="Acidic residues" evidence="1">
    <location>
        <begin position="1"/>
        <end position="24"/>
    </location>
</feature>
<sequence>MAESDPPDPLDDPIDTDDEDEDDGEVKTEINEAELTEEDRARLEAGQSLAEIRKEEEEDRVASQQSQEEVEKSLDYADPEEVTITDLDRIERFDEGQEKYLIGVARVALPVGHDEPFDYTHRLARPAGPADSSVKHLHGVMKLVGLRHRRYLVCLASNEDNIANLDEIQGNRLDSSKPETLTKLIRFKHNRRVLCVNGATRILAVKMYYSGERKTVGLEHPWVYAAVYRKKELLHPKNVSLYESLASNITPVHAEPNAEHIWTIARGYLQDETYTEQDRRVLARAAVAKFPGCLSALMDDDFAVLVPRLFKIPGWKSLRSLRLITQMWASEGRDIFMSNMLRMVDFWEDNDNFTFGERETLYREIFDWKTMLIHTESIVEWIKELREYELKPDRNVGDFSFAPTMDLNARTTHNLRLLYDPADIDVIPFGLHIPTNSLRYGKQFVERFNQFYEQFPFALWLTPRNVPLIAKEINSFANVYKEFGRWECPQYPAVSSGTKVKGEGNRPQAFATLWATRRTNDLFEEYVVYFSDSWNPFHHQNIMRDMRRQQEYVMFQLHAGAINSASQLPIRKRELREELLPWLRYKVHGDADPTWKALRATAVPETDLTRKYWPVIDQGLFFQSPGWMQNFSAGFATALDRRVQTILTAHSTAEAYFHDLMKFKGWYDARFQYENWSFRNDPSPSKLTTFESYKLPKKFNKKSALTVPGGFIATGDELHEFEKLPAHLEGTRQGRIRAVMEAIETHVIPLFTTEPDKASAQAIFLQAATAAVGKELLRSKNLEGPRGDPVVNEPAADVGGAAAGQPEGQGSDATIVPTDQAMDAERGIVQRDAKRRKLTRRM</sequence>
<protein>
    <submittedName>
        <fullName evidence="2">Uncharacterized protein</fullName>
    </submittedName>
</protein>
<proteinExistence type="predicted"/>
<evidence type="ECO:0000313" key="2">
    <source>
        <dbReference type="EMBL" id="KZO94273.1"/>
    </source>
</evidence>
<reference evidence="2 3" key="1">
    <citation type="journal article" date="2016" name="Mol. Biol. Evol.">
        <title>Comparative Genomics of Early-Diverging Mushroom-Forming Fungi Provides Insights into the Origins of Lignocellulose Decay Capabilities.</title>
        <authorList>
            <person name="Nagy L.G."/>
            <person name="Riley R."/>
            <person name="Tritt A."/>
            <person name="Adam C."/>
            <person name="Daum C."/>
            <person name="Floudas D."/>
            <person name="Sun H."/>
            <person name="Yadav J.S."/>
            <person name="Pangilinan J."/>
            <person name="Larsson K.H."/>
            <person name="Matsuura K."/>
            <person name="Barry K."/>
            <person name="Labutti K."/>
            <person name="Kuo R."/>
            <person name="Ohm R.A."/>
            <person name="Bhattacharya S.S."/>
            <person name="Shirouzu T."/>
            <person name="Yoshinaga Y."/>
            <person name="Martin F.M."/>
            <person name="Grigoriev I.V."/>
            <person name="Hibbett D.S."/>
        </authorList>
    </citation>
    <scope>NUCLEOTIDE SEQUENCE [LARGE SCALE GENOMIC DNA]</scope>
    <source>
        <strain evidence="2 3">TUFC12733</strain>
    </source>
</reference>
<evidence type="ECO:0000313" key="3">
    <source>
        <dbReference type="Proteomes" id="UP000076738"/>
    </source>
</evidence>
<evidence type="ECO:0000256" key="1">
    <source>
        <dbReference type="SAM" id="MobiDB-lite"/>
    </source>
</evidence>